<protein>
    <submittedName>
        <fullName evidence="2">Uncharacterized protein</fullName>
    </submittedName>
</protein>
<organism evidence="2 3">
    <name type="scientific">Penicillium malachiteum</name>
    <dbReference type="NCBI Taxonomy" id="1324776"/>
    <lineage>
        <taxon>Eukaryota</taxon>
        <taxon>Fungi</taxon>
        <taxon>Dikarya</taxon>
        <taxon>Ascomycota</taxon>
        <taxon>Pezizomycotina</taxon>
        <taxon>Eurotiomycetes</taxon>
        <taxon>Eurotiomycetidae</taxon>
        <taxon>Eurotiales</taxon>
        <taxon>Aspergillaceae</taxon>
        <taxon>Penicillium</taxon>
    </lineage>
</organism>
<reference evidence="2" key="1">
    <citation type="journal article" date="2023" name="IMA Fungus">
        <title>Comparative genomic study of the Penicillium genus elucidates a diverse pangenome and 15 lateral gene transfer events.</title>
        <authorList>
            <person name="Petersen C."/>
            <person name="Sorensen T."/>
            <person name="Nielsen M.R."/>
            <person name="Sondergaard T.E."/>
            <person name="Sorensen J.L."/>
            <person name="Fitzpatrick D.A."/>
            <person name="Frisvad J.C."/>
            <person name="Nielsen K.L."/>
        </authorList>
    </citation>
    <scope>NUCLEOTIDE SEQUENCE</scope>
    <source>
        <strain evidence="2">IBT 17514</strain>
    </source>
</reference>
<evidence type="ECO:0000313" key="3">
    <source>
        <dbReference type="Proteomes" id="UP001215712"/>
    </source>
</evidence>
<evidence type="ECO:0000256" key="1">
    <source>
        <dbReference type="SAM" id="MobiDB-lite"/>
    </source>
</evidence>
<dbReference type="AlphaFoldDB" id="A0AAD6MTC6"/>
<feature type="region of interest" description="Disordered" evidence="1">
    <location>
        <begin position="99"/>
        <end position="203"/>
    </location>
</feature>
<keyword evidence="3" id="KW-1185">Reference proteome</keyword>
<comment type="caution">
    <text evidence="2">The sequence shown here is derived from an EMBL/GenBank/DDBJ whole genome shotgun (WGS) entry which is preliminary data.</text>
</comment>
<reference evidence="2" key="2">
    <citation type="submission" date="2023-01" db="EMBL/GenBank/DDBJ databases">
        <authorList>
            <person name="Petersen C."/>
        </authorList>
    </citation>
    <scope>NUCLEOTIDE SEQUENCE</scope>
    <source>
        <strain evidence="2">IBT 17514</strain>
    </source>
</reference>
<dbReference type="Proteomes" id="UP001215712">
    <property type="component" value="Unassembled WGS sequence"/>
</dbReference>
<proteinExistence type="predicted"/>
<accession>A0AAD6MTC6</accession>
<feature type="compositionally biased region" description="Basic and acidic residues" evidence="1">
    <location>
        <begin position="185"/>
        <end position="203"/>
    </location>
</feature>
<evidence type="ECO:0000313" key="2">
    <source>
        <dbReference type="EMBL" id="KAJ5716139.1"/>
    </source>
</evidence>
<dbReference type="EMBL" id="JAQJAN010000012">
    <property type="protein sequence ID" value="KAJ5716139.1"/>
    <property type="molecule type" value="Genomic_DNA"/>
</dbReference>
<feature type="compositionally biased region" description="Low complexity" evidence="1">
    <location>
        <begin position="119"/>
        <end position="133"/>
    </location>
</feature>
<sequence>MPAQIVIEPTVVRDLHDDEKLVLEDFESHASRCTRCGISAESKENSYCDKGHLLAVDVTKYLYSVNGKHYAVVDKENGKPMRVKLPRDSSATRLLLDSVSEGLRLQSPRRGRAPPVRPPSSSRPIIEQRPRSITPENIVAPHQIIERSPSNSSSSKRHVIVYPRSSRSSNSSQSPSNRGSLYVNDHLDREERKYDSRGHRYHR</sequence>
<name>A0AAD6MTC6_9EURO</name>
<gene>
    <name evidence="2" type="ORF">N7493_008050</name>
</gene>
<feature type="compositionally biased region" description="Low complexity" evidence="1">
    <location>
        <begin position="163"/>
        <end position="180"/>
    </location>
</feature>